<feature type="transmembrane region" description="Helical" evidence="6">
    <location>
        <begin position="133"/>
        <end position="151"/>
    </location>
</feature>
<dbReference type="Gene3D" id="1.20.1740.10">
    <property type="entry name" value="Amino acid/polyamine transporter I"/>
    <property type="match status" value="1"/>
</dbReference>
<evidence type="ECO:0000256" key="4">
    <source>
        <dbReference type="ARBA" id="ARBA00022989"/>
    </source>
</evidence>
<keyword evidence="5 6" id="KW-0472">Membrane</keyword>
<gene>
    <name evidence="7" type="ORF">UFOPK3614_00430</name>
</gene>
<feature type="transmembrane region" description="Helical" evidence="6">
    <location>
        <begin position="12"/>
        <end position="35"/>
    </location>
</feature>
<dbReference type="GO" id="GO:0016020">
    <property type="term" value="C:membrane"/>
    <property type="evidence" value="ECO:0007669"/>
    <property type="project" value="UniProtKB-SubCell"/>
</dbReference>
<keyword evidence="3 6" id="KW-0812">Transmembrane</keyword>
<feature type="transmembrane region" description="Helical" evidence="6">
    <location>
        <begin position="91"/>
        <end position="113"/>
    </location>
</feature>
<dbReference type="InterPro" id="IPR002293">
    <property type="entry name" value="AA/rel_permease1"/>
</dbReference>
<evidence type="ECO:0000256" key="3">
    <source>
        <dbReference type="ARBA" id="ARBA00022692"/>
    </source>
</evidence>
<feature type="transmembrane region" description="Helical" evidence="6">
    <location>
        <begin position="402"/>
        <end position="421"/>
    </location>
</feature>
<reference evidence="7" key="1">
    <citation type="submission" date="2020-05" db="EMBL/GenBank/DDBJ databases">
        <authorList>
            <person name="Chiriac C."/>
            <person name="Salcher M."/>
            <person name="Ghai R."/>
            <person name="Kavagutti S V."/>
        </authorList>
    </citation>
    <scope>NUCLEOTIDE SEQUENCE</scope>
</reference>
<feature type="transmembrane region" description="Helical" evidence="6">
    <location>
        <begin position="41"/>
        <end position="64"/>
    </location>
</feature>
<feature type="transmembrane region" description="Helical" evidence="6">
    <location>
        <begin position="441"/>
        <end position="458"/>
    </location>
</feature>
<accession>A0A6J7GXM9</accession>
<dbReference type="GO" id="GO:0055085">
    <property type="term" value="P:transmembrane transport"/>
    <property type="evidence" value="ECO:0007669"/>
    <property type="project" value="InterPro"/>
</dbReference>
<comment type="subcellular location">
    <subcellularLocation>
        <location evidence="1">Cell membrane</location>
        <topology evidence="1">Multi-pass membrane protein</topology>
    </subcellularLocation>
</comment>
<evidence type="ECO:0000256" key="6">
    <source>
        <dbReference type="SAM" id="Phobius"/>
    </source>
</evidence>
<dbReference type="InterPro" id="IPR050367">
    <property type="entry name" value="APC_superfamily"/>
</dbReference>
<evidence type="ECO:0000256" key="1">
    <source>
        <dbReference type="ARBA" id="ARBA00004651"/>
    </source>
</evidence>
<evidence type="ECO:0000256" key="2">
    <source>
        <dbReference type="ARBA" id="ARBA00022475"/>
    </source>
</evidence>
<proteinExistence type="predicted"/>
<feature type="transmembrane region" description="Helical" evidence="6">
    <location>
        <begin position="370"/>
        <end position="390"/>
    </location>
</feature>
<dbReference type="AlphaFoldDB" id="A0A6J7GXM9"/>
<keyword evidence="2" id="KW-1003">Cell membrane</keyword>
<feature type="transmembrane region" description="Helical" evidence="6">
    <location>
        <begin position="297"/>
        <end position="319"/>
    </location>
</feature>
<name>A0A6J7GXM9_9ZZZZ</name>
<dbReference type="PIRSF" id="PIRSF006060">
    <property type="entry name" value="AA_transporter"/>
    <property type="match status" value="1"/>
</dbReference>
<feature type="transmembrane region" description="Helical" evidence="6">
    <location>
        <begin position="344"/>
        <end position="364"/>
    </location>
</feature>
<dbReference type="Pfam" id="PF13520">
    <property type="entry name" value="AA_permease_2"/>
    <property type="match status" value="1"/>
</dbReference>
<evidence type="ECO:0000256" key="5">
    <source>
        <dbReference type="ARBA" id="ARBA00023136"/>
    </source>
</evidence>
<feature type="transmembrane region" description="Helical" evidence="6">
    <location>
        <begin position="206"/>
        <end position="225"/>
    </location>
</feature>
<dbReference type="PANTHER" id="PTHR42770">
    <property type="entry name" value="AMINO ACID TRANSPORTER-RELATED"/>
    <property type="match status" value="1"/>
</dbReference>
<protein>
    <submittedName>
        <fullName evidence="7">Unannotated protein</fullName>
    </submittedName>
</protein>
<keyword evidence="4 6" id="KW-1133">Transmembrane helix</keyword>
<evidence type="ECO:0000313" key="7">
    <source>
        <dbReference type="EMBL" id="CAB4913331.1"/>
    </source>
</evidence>
<organism evidence="7">
    <name type="scientific">freshwater metagenome</name>
    <dbReference type="NCBI Taxonomy" id="449393"/>
    <lineage>
        <taxon>unclassified sequences</taxon>
        <taxon>metagenomes</taxon>
        <taxon>ecological metagenomes</taxon>
    </lineage>
</organism>
<sequence length="477" mass="50835">MSTTQTKGLKSGALGIVGLSILGAAMMCPAIGIYLNWGPMASLVGLATPLVFLAALVIALPSAISYSQLSSHMTSSGAVYAWSWRVLSPKVGVWTGVIMAFFYVVATILQPILFGMFFNDLLSLLGVKAPGMLTWGIGAGLITLIVMYATYNGISISIKTALIFIAIELVVVFALLLTILFTGASHGLGITLSPYNPANIQGGANGFWSAMIFGILSFAGFDVIQTAAEETKTPTKLLPKATILVVVIVGLFWAVGSWIFSISEPLSKVQDLMASGFTPATAIAEDYWGAGKILVDLTSMTALGGALVACAVGASRVLYAQGRQGTMPSWLGEVHPTKQTPNKALHVVWAATVLGTGVVTVWLGNANNAFVWWAGSIAFFALLTYFFVHLSSMVYFWKKGTFNWFMHGVIPVVGMALVLYLINRTFFTALWALDWKGGKSIVVFGMLPCVLTLLYVLMPSKKLKAVFAGPAPEVQEA</sequence>
<dbReference type="PANTHER" id="PTHR42770:SF16">
    <property type="entry name" value="AMINO ACID PERMEASE"/>
    <property type="match status" value="1"/>
</dbReference>
<feature type="transmembrane region" description="Helical" evidence="6">
    <location>
        <begin position="163"/>
        <end position="186"/>
    </location>
</feature>
<feature type="transmembrane region" description="Helical" evidence="6">
    <location>
        <begin position="237"/>
        <end position="260"/>
    </location>
</feature>
<dbReference type="EMBL" id="CAFBMS010000015">
    <property type="protein sequence ID" value="CAB4913331.1"/>
    <property type="molecule type" value="Genomic_DNA"/>
</dbReference>